<sequence length="135" mass="15493">MAVWAIIENKNEILLIKRSESTSISGQWCFPGGGIKHAESPESACVREAKEEVGLNIEILEFLMEYEGEYFYKCCIVDNDHEITLKLNECDSYSWVQPKYILSLGIIMDLKKVYMVLNSMGYQIELNDEARNIIS</sequence>
<dbReference type="PANTHER" id="PTHR43046:SF14">
    <property type="entry name" value="MUTT_NUDIX FAMILY PROTEIN"/>
    <property type="match status" value="1"/>
</dbReference>
<evidence type="ECO:0000313" key="6">
    <source>
        <dbReference type="Proteomes" id="UP000690515"/>
    </source>
</evidence>
<evidence type="ECO:0000256" key="2">
    <source>
        <dbReference type="ARBA" id="ARBA00022801"/>
    </source>
</evidence>
<dbReference type="PROSITE" id="PS00893">
    <property type="entry name" value="NUDIX_BOX"/>
    <property type="match status" value="1"/>
</dbReference>
<gene>
    <name evidence="5" type="ORF">KCG35_19075</name>
</gene>
<comment type="cofactor">
    <cofactor evidence="1">
        <name>Mg(2+)</name>
        <dbReference type="ChEBI" id="CHEBI:18420"/>
    </cofactor>
</comment>
<dbReference type="Proteomes" id="UP000690515">
    <property type="component" value="Unassembled WGS sequence"/>
</dbReference>
<dbReference type="Pfam" id="PF00293">
    <property type="entry name" value="NUDIX"/>
    <property type="match status" value="1"/>
</dbReference>
<reference evidence="5 6" key="1">
    <citation type="submission" date="2021-04" db="EMBL/GenBank/DDBJ databases">
        <authorList>
            <person name="Pira H."/>
            <person name="Risdian C."/>
            <person name="Wink J."/>
        </authorList>
    </citation>
    <scope>NUCLEOTIDE SEQUENCE [LARGE SCALE GENOMIC DNA]</scope>
    <source>
        <strain evidence="5 6">WH53</strain>
    </source>
</reference>
<evidence type="ECO:0000256" key="1">
    <source>
        <dbReference type="ARBA" id="ARBA00001946"/>
    </source>
</evidence>
<dbReference type="SUPFAM" id="SSF55811">
    <property type="entry name" value="Nudix"/>
    <property type="match status" value="1"/>
</dbReference>
<dbReference type="InterPro" id="IPR000086">
    <property type="entry name" value="NUDIX_hydrolase_dom"/>
</dbReference>
<dbReference type="EMBL" id="JAGSOY010000065">
    <property type="protein sequence ID" value="MBU2713174.1"/>
    <property type="molecule type" value="Genomic_DNA"/>
</dbReference>
<dbReference type="PANTHER" id="PTHR43046">
    <property type="entry name" value="GDP-MANNOSE MANNOSYL HYDROLASE"/>
    <property type="match status" value="1"/>
</dbReference>
<keyword evidence="6" id="KW-1185">Reference proteome</keyword>
<evidence type="ECO:0000259" key="4">
    <source>
        <dbReference type="PROSITE" id="PS51462"/>
    </source>
</evidence>
<dbReference type="InterPro" id="IPR020476">
    <property type="entry name" value="Nudix_hydrolase"/>
</dbReference>
<dbReference type="PRINTS" id="PR00502">
    <property type="entry name" value="NUDIXFAMILY"/>
</dbReference>
<organism evidence="5 6">
    <name type="scientific">Zooshikella harenae</name>
    <dbReference type="NCBI Taxonomy" id="2827238"/>
    <lineage>
        <taxon>Bacteria</taxon>
        <taxon>Pseudomonadati</taxon>
        <taxon>Pseudomonadota</taxon>
        <taxon>Gammaproteobacteria</taxon>
        <taxon>Oceanospirillales</taxon>
        <taxon>Zooshikellaceae</taxon>
        <taxon>Zooshikella</taxon>
    </lineage>
</organism>
<protein>
    <submittedName>
        <fullName evidence="5">NUDIX hydrolase</fullName>
    </submittedName>
</protein>
<dbReference type="RefSeq" id="WP_215821463.1">
    <property type="nucleotide sequence ID" value="NZ_JAGSOY010000065.1"/>
</dbReference>
<proteinExistence type="inferred from homology"/>
<evidence type="ECO:0000313" key="5">
    <source>
        <dbReference type="EMBL" id="MBU2713174.1"/>
    </source>
</evidence>
<comment type="caution">
    <text evidence="5">The sequence shown here is derived from an EMBL/GenBank/DDBJ whole genome shotgun (WGS) entry which is preliminary data.</text>
</comment>
<dbReference type="PROSITE" id="PS51462">
    <property type="entry name" value="NUDIX"/>
    <property type="match status" value="1"/>
</dbReference>
<feature type="domain" description="Nudix hydrolase" evidence="4">
    <location>
        <begin position="1"/>
        <end position="120"/>
    </location>
</feature>
<dbReference type="Gene3D" id="3.90.79.10">
    <property type="entry name" value="Nucleoside Triphosphate Pyrophosphohydrolase"/>
    <property type="match status" value="1"/>
</dbReference>
<accession>A0ABS5ZGP8</accession>
<dbReference type="InterPro" id="IPR020084">
    <property type="entry name" value="NUDIX_hydrolase_CS"/>
</dbReference>
<dbReference type="GO" id="GO:0016787">
    <property type="term" value="F:hydrolase activity"/>
    <property type="evidence" value="ECO:0007669"/>
    <property type="project" value="UniProtKB-KW"/>
</dbReference>
<evidence type="ECO:0000256" key="3">
    <source>
        <dbReference type="RuleBase" id="RU003476"/>
    </source>
</evidence>
<keyword evidence="2 3" id="KW-0378">Hydrolase</keyword>
<dbReference type="InterPro" id="IPR015797">
    <property type="entry name" value="NUDIX_hydrolase-like_dom_sf"/>
</dbReference>
<comment type="similarity">
    <text evidence="3">Belongs to the Nudix hydrolase family.</text>
</comment>
<name>A0ABS5ZGP8_9GAMM</name>